<dbReference type="GO" id="GO:0016020">
    <property type="term" value="C:membrane"/>
    <property type="evidence" value="ECO:0007669"/>
    <property type="project" value="UniProtKB-SubCell"/>
</dbReference>
<dbReference type="GO" id="GO:0016757">
    <property type="term" value="F:glycosyltransferase activity"/>
    <property type="evidence" value="ECO:0007669"/>
    <property type="project" value="UniProtKB-UniRule"/>
</dbReference>
<keyword evidence="6" id="KW-1133">Transmembrane helix</keyword>
<evidence type="ECO:0000256" key="2">
    <source>
        <dbReference type="ARBA" id="ARBA00007647"/>
    </source>
</evidence>
<comment type="subcellular location">
    <subcellularLocation>
        <location evidence="1">Membrane</location>
        <topology evidence="1">Single-pass membrane protein</topology>
    </subcellularLocation>
</comment>
<name>A0A3M7PTM0_BRAPC</name>
<evidence type="ECO:0000256" key="5">
    <source>
        <dbReference type="ARBA" id="ARBA00022692"/>
    </source>
</evidence>
<dbReference type="Proteomes" id="UP000276133">
    <property type="component" value="Unassembled WGS sequence"/>
</dbReference>
<dbReference type="EC" id="2.4.1.-" evidence="8"/>
<dbReference type="Pfam" id="PF01697">
    <property type="entry name" value="Glyco_transf_92"/>
    <property type="match status" value="1"/>
</dbReference>
<gene>
    <name evidence="9" type="ORF">BpHYR1_038321</name>
</gene>
<reference evidence="9 10" key="1">
    <citation type="journal article" date="2018" name="Sci. Rep.">
        <title>Genomic signatures of local adaptation to the degree of environmental predictability in rotifers.</title>
        <authorList>
            <person name="Franch-Gras L."/>
            <person name="Hahn C."/>
            <person name="Garcia-Roger E.M."/>
            <person name="Carmona M.J."/>
            <person name="Serra M."/>
            <person name="Gomez A."/>
        </authorList>
    </citation>
    <scope>NUCLEOTIDE SEQUENCE [LARGE SCALE GENOMIC DNA]</scope>
    <source>
        <strain evidence="9">HYR1</strain>
    </source>
</reference>
<dbReference type="PANTHER" id="PTHR21461:SF69">
    <property type="entry name" value="GLYCOSYLTRANSFERASE FAMILY 92 PROTEIN"/>
    <property type="match status" value="1"/>
</dbReference>
<dbReference type="EMBL" id="REGN01008898">
    <property type="protein sequence ID" value="RNA02410.1"/>
    <property type="molecule type" value="Genomic_DNA"/>
</dbReference>
<keyword evidence="10" id="KW-1185">Reference proteome</keyword>
<evidence type="ECO:0000256" key="3">
    <source>
        <dbReference type="ARBA" id="ARBA00022676"/>
    </source>
</evidence>
<dbReference type="InterPro" id="IPR008166">
    <property type="entry name" value="Glyco_transf_92"/>
</dbReference>
<protein>
    <recommendedName>
        <fullName evidence="8">Glycosyltransferase family 92 protein</fullName>
        <ecNumber evidence="8">2.4.1.-</ecNumber>
    </recommendedName>
</protein>
<proteinExistence type="inferred from homology"/>
<sequence length="411" mass="49413">MQTKYNVNKLYKISCKLEKNIQNLDEILVALIDMRDFDQKNFEKKFVVYQKPIILNRNETKKKKIINCVHTINNLDFSKKLKLINWLDIQKKIGYEKIFLYFLDNPEDYFELLDKKFGSFIQIIGHEITENKICKWHKQKVNEFPQNPKYKTLLDSCLLSMKINFDIRDLYIKNTHERLNSNDCLMKNHHEYQYISNYDFDEFIFPRSFETDHVKNVNKSKMCEKNADLKFLKIHDYIENLEQKYGNKVAYFQFENVNMLIKHEIIRNILKSNKTQNLEYFSPGIRLRFTSRNSNDQNLLNSFKQSIWLFDCMNKSIVQNGDLDPKWNNHFGAFINNRAGKSIYNTDYTLSYNQHFAWTITKESKKISVPLKIGYVSHFRDSDLGLNIEYSIQNLFLDFEYYKFLFTNFSD</sequence>
<evidence type="ECO:0000313" key="10">
    <source>
        <dbReference type="Proteomes" id="UP000276133"/>
    </source>
</evidence>
<dbReference type="PANTHER" id="PTHR21461">
    <property type="entry name" value="GLYCOSYLTRANSFERASE FAMILY 92 PROTEIN"/>
    <property type="match status" value="1"/>
</dbReference>
<dbReference type="GO" id="GO:0005737">
    <property type="term" value="C:cytoplasm"/>
    <property type="evidence" value="ECO:0007669"/>
    <property type="project" value="TreeGrafter"/>
</dbReference>
<evidence type="ECO:0000256" key="1">
    <source>
        <dbReference type="ARBA" id="ARBA00004167"/>
    </source>
</evidence>
<evidence type="ECO:0000256" key="7">
    <source>
        <dbReference type="ARBA" id="ARBA00023136"/>
    </source>
</evidence>
<comment type="similarity">
    <text evidence="2 8">Belongs to the glycosyltransferase 92 family.</text>
</comment>
<evidence type="ECO:0000313" key="9">
    <source>
        <dbReference type="EMBL" id="RNA02410.1"/>
    </source>
</evidence>
<dbReference type="AlphaFoldDB" id="A0A3M7PTM0"/>
<accession>A0A3M7PTM0</accession>
<organism evidence="9 10">
    <name type="scientific">Brachionus plicatilis</name>
    <name type="common">Marine rotifer</name>
    <name type="synonym">Brachionus muelleri</name>
    <dbReference type="NCBI Taxonomy" id="10195"/>
    <lineage>
        <taxon>Eukaryota</taxon>
        <taxon>Metazoa</taxon>
        <taxon>Spiralia</taxon>
        <taxon>Gnathifera</taxon>
        <taxon>Rotifera</taxon>
        <taxon>Eurotatoria</taxon>
        <taxon>Monogononta</taxon>
        <taxon>Pseudotrocha</taxon>
        <taxon>Ploima</taxon>
        <taxon>Brachionidae</taxon>
        <taxon>Brachionus</taxon>
    </lineage>
</organism>
<keyword evidence="4 8" id="KW-0808">Transferase</keyword>
<evidence type="ECO:0000256" key="8">
    <source>
        <dbReference type="RuleBase" id="RU366017"/>
    </source>
</evidence>
<comment type="caution">
    <text evidence="9">The sequence shown here is derived from an EMBL/GenBank/DDBJ whole genome shotgun (WGS) entry which is preliminary data.</text>
</comment>
<keyword evidence="5" id="KW-0812">Transmembrane</keyword>
<keyword evidence="7" id="KW-0472">Membrane</keyword>
<dbReference type="OrthoDB" id="2017643at2759"/>
<keyword evidence="3 8" id="KW-0328">Glycosyltransferase</keyword>
<evidence type="ECO:0000256" key="4">
    <source>
        <dbReference type="ARBA" id="ARBA00022679"/>
    </source>
</evidence>
<evidence type="ECO:0000256" key="6">
    <source>
        <dbReference type="ARBA" id="ARBA00022989"/>
    </source>
</evidence>